<proteinExistence type="predicted"/>
<dbReference type="AlphaFoldDB" id="A0A8T1EFB7"/>
<protein>
    <submittedName>
        <fullName evidence="3">Uncharacterized protein</fullName>
    </submittedName>
</protein>
<evidence type="ECO:0000256" key="2">
    <source>
        <dbReference type="SAM" id="Phobius"/>
    </source>
</evidence>
<gene>
    <name evidence="3" type="ORF">PC117_g2876</name>
</gene>
<keyword evidence="2" id="KW-0812">Transmembrane</keyword>
<organism evidence="3 4">
    <name type="scientific">Phytophthora cactorum</name>
    <dbReference type="NCBI Taxonomy" id="29920"/>
    <lineage>
        <taxon>Eukaryota</taxon>
        <taxon>Sar</taxon>
        <taxon>Stramenopiles</taxon>
        <taxon>Oomycota</taxon>
        <taxon>Peronosporomycetes</taxon>
        <taxon>Peronosporales</taxon>
        <taxon>Peronosporaceae</taxon>
        <taxon>Phytophthora</taxon>
    </lineage>
</organism>
<dbReference type="VEuPathDB" id="FungiDB:PC110_g3822"/>
<keyword evidence="2" id="KW-0472">Membrane</keyword>
<feature type="transmembrane region" description="Helical" evidence="2">
    <location>
        <begin position="150"/>
        <end position="169"/>
    </location>
</feature>
<dbReference type="EMBL" id="RCMK01000039">
    <property type="protein sequence ID" value="KAG2952346.1"/>
    <property type="molecule type" value="Genomic_DNA"/>
</dbReference>
<evidence type="ECO:0000256" key="1">
    <source>
        <dbReference type="SAM" id="MobiDB-lite"/>
    </source>
</evidence>
<name>A0A8T1EFB7_9STRA</name>
<sequence length="190" mass="21143">MRSHHYGMPQDGLWDPRQRVIASSPPPPSIPSYQASTSTRYYRFRCVGSSQCRYHYGCCEYLSILHYARPDERGRSATFHGDYGQENDSAAFTLLPFGKNNATSLGDSNTIDFRPHDYWYGSSGLGNSTTTTGAQGMEKYAYFIGVDPAMLFYLTVVGIGCMDVLFGLYRYGACYFSARDFPTAGQTIAG</sequence>
<evidence type="ECO:0000313" key="3">
    <source>
        <dbReference type="EMBL" id="KAG2952346.1"/>
    </source>
</evidence>
<comment type="caution">
    <text evidence="3">The sequence shown here is derived from an EMBL/GenBank/DDBJ whole genome shotgun (WGS) entry which is preliminary data.</text>
</comment>
<reference evidence="3" key="1">
    <citation type="submission" date="2018-10" db="EMBL/GenBank/DDBJ databases">
        <title>Effector identification in a new, highly contiguous assembly of the strawberry crown rot pathogen Phytophthora cactorum.</title>
        <authorList>
            <person name="Armitage A.D."/>
            <person name="Nellist C.F."/>
            <person name="Bates H."/>
            <person name="Vickerstaff R.J."/>
            <person name="Harrison R.J."/>
        </authorList>
    </citation>
    <scope>NUCLEOTIDE SEQUENCE</scope>
    <source>
        <strain evidence="3">4040</strain>
    </source>
</reference>
<feature type="region of interest" description="Disordered" evidence="1">
    <location>
        <begin position="1"/>
        <end position="34"/>
    </location>
</feature>
<keyword evidence="2" id="KW-1133">Transmembrane helix</keyword>
<accession>A0A8T1EFB7</accession>
<dbReference type="Proteomes" id="UP000736787">
    <property type="component" value="Unassembled WGS sequence"/>
</dbReference>
<evidence type="ECO:0000313" key="4">
    <source>
        <dbReference type="Proteomes" id="UP000736787"/>
    </source>
</evidence>